<feature type="transmembrane region" description="Helical" evidence="8">
    <location>
        <begin position="191"/>
        <end position="215"/>
    </location>
</feature>
<gene>
    <name evidence="9" type="ORF">HCOI_01425300</name>
</gene>
<keyword evidence="3 8" id="KW-0812">Transmembrane</keyword>
<comment type="caution">
    <text evidence="9">The sequence shown here is derived from an EMBL/GenBank/DDBJ whole genome shotgun (WGS) entry which is preliminary data.</text>
</comment>
<dbReference type="InterPro" id="IPR000175">
    <property type="entry name" value="Na/ntran_symport"/>
</dbReference>
<organism evidence="9">
    <name type="scientific">Haemonchus contortus</name>
    <name type="common">Barber pole worm</name>
    <dbReference type="NCBI Taxonomy" id="6289"/>
    <lineage>
        <taxon>Eukaryota</taxon>
        <taxon>Metazoa</taxon>
        <taxon>Ecdysozoa</taxon>
        <taxon>Nematoda</taxon>
        <taxon>Chromadorea</taxon>
        <taxon>Rhabditida</taxon>
        <taxon>Rhabditina</taxon>
        <taxon>Rhabditomorpha</taxon>
        <taxon>Strongyloidea</taxon>
        <taxon>Trichostrongylidae</taxon>
        <taxon>Haemonchus</taxon>
    </lineage>
</organism>
<protein>
    <submittedName>
        <fullName evidence="9">Sodium:neurotransmitter symporter domain containing protein</fullName>
    </submittedName>
</protein>
<feature type="binding site" evidence="7">
    <location>
        <position position="126"/>
    </location>
    <ligand>
        <name>Na(+)</name>
        <dbReference type="ChEBI" id="CHEBI:29101"/>
        <label>1</label>
    </ligand>
</feature>
<comment type="subcellular location">
    <subcellularLocation>
        <location evidence="1">Membrane</location>
        <topology evidence="1">Multi-pass membrane protein</topology>
    </subcellularLocation>
</comment>
<keyword evidence="5 8" id="KW-1133">Transmembrane helix</keyword>
<dbReference type="GO" id="GO:0005886">
    <property type="term" value="C:plasma membrane"/>
    <property type="evidence" value="ECO:0007669"/>
    <property type="project" value="TreeGrafter"/>
</dbReference>
<evidence type="ECO:0000256" key="3">
    <source>
        <dbReference type="ARBA" id="ARBA00022692"/>
    </source>
</evidence>
<evidence type="ECO:0000256" key="1">
    <source>
        <dbReference type="ARBA" id="ARBA00004141"/>
    </source>
</evidence>
<reference evidence="9" key="2">
    <citation type="submission" date="2013-05" db="EMBL/GenBank/DDBJ databases">
        <title>The genome and transcriptome of Haemonchus contortus: a key model parasite for drug and vaccine discovery.</title>
        <authorList>
            <person name="Laing R."/>
            <person name="Kikuchi T."/>
            <person name="Martinelli A."/>
            <person name="Tsai I.J."/>
            <person name="Beech R.N."/>
            <person name="Redman E."/>
            <person name="Holroyd N."/>
            <person name="Bartley D.J."/>
            <person name="Beasley H."/>
            <person name="Britton C."/>
            <person name="Curran D."/>
            <person name="Devaney E."/>
            <person name="Gilabert A."/>
            <person name="Jackson F."/>
            <person name="Hunt M."/>
            <person name="Johnston S."/>
            <person name="Kryukov I."/>
            <person name="Li K."/>
            <person name="Morrison A.A."/>
            <person name="Reid A.J."/>
            <person name="Sargison N."/>
            <person name="Saunders G."/>
            <person name="Wasmuth J.D."/>
            <person name="Wolstenholme A."/>
            <person name="Berriman M."/>
            <person name="Gilleard J.S."/>
            <person name="Cotton J.A."/>
        </authorList>
    </citation>
    <scope>NUCLEOTIDE SEQUENCE [LARGE SCALE GENOMIC DNA]</scope>
    <source>
        <strain evidence="9">ISE/inbred ISE</strain>
    </source>
</reference>
<feature type="binding site" evidence="7">
    <location>
        <position position="133"/>
    </location>
    <ligand>
        <name>Na(+)</name>
        <dbReference type="ChEBI" id="CHEBI:29101"/>
        <label>1</label>
    </ligand>
</feature>
<keyword evidence="4" id="KW-0769">Symport</keyword>
<feature type="binding site" evidence="7">
    <location>
        <position position="129"/>
    </location>
    <ligand>
        <name>Na(+)</name>
        <dbReference type="ChEBI" id="CHEBI:29101"/>
        <label>1</label>
    </ligand>
</feature>
<evidence type="ECO:0000256" key="6">
    <source>
        <dbReference type="ARBA" id="ARBA00023136"/>
    </source>
</evidence>
<feature type="transmembrane region" description="Helical" evidence="8">
    <location>
        <begin position="149"/>
        <end position="170"/>
    </location>
</feature>
<dbReference type="PANTHER" id="PTHR11616:SF324">
    <property type="entry name" value="SODIUM-DEPENDENT TRANSPORTER SNF-12"/>
    <property type="match status" value="1"/>
</dbReference>
<dbReference type="PANTHER" id="PTHR11616">
    <property type="entry name" value="SODIUM/CHLORIDE DEPENDENT TRANSPORTER"/>
    <property type="match status" value="1"/>
</dbReference>
<evidence type="ECO:0000256" key="8">
    <source>
        <dbReference type="SAM" id="Phobius"/>
    </source>
</evidence>
<keyword evidence="2" id="KW-0813">Transport</keyword>
<keyword evidence="6 8" id="KW-0472">Membrane</keyword>
<feature type="transmembrane region" description="Helical" evidence="8">
    <location>
        <begin position="287"/>
        <end position="311"/>
    </location>
</feature>
<feature type="transmembrane region" description="Helical" evidence="8">
    <location>
        <begin position="263"/>
        <end position="280"/>
    </location>
</feature>
<keyword evidence="7" id="KW-0479">Metal-binding</keyword>
<dbReference type="SUPFAM" id="SSF161070">
    <property type="entry name" value="SNF-like"/>
    <property type="match status" value="1"/>
</dbReference>
<evidence type="ECO:0000256" key="7">
    <source>
        <dbReference type="PIRSR" id="PIRSR600175-1"/>
    </source>
</evidence>
<dbReference type="GO" id="GO:0089718">
    <property type="term" value="P:amino acid import across plasma membrane"/>
    <property type="evidence" value="ECO:0007669"/>
    <property type="project" value="TreeGrafter"/>
</dbReference>
<evidence type="ECO:0000313" key="9">
    <source>
        <dbReference type="EMBL" id="CDL95288.1"/>
    </source>
</evidence>
<accession>W6NDD1</accession>
<feature type="transmembrane region" description="Helical" evidence="8">
    <location>
        <begin position="331"/>
        <end position="349"/>
    </location>
</feature>
<dbReference type="Pfam" id="PF00209">
    <property type="entry name" value="SNF"/>
    <property type="match status" value="1"/>
</dbReference>
<dbReference type="GO" id="GO:0046872">
    <property type="term" value="F:metal ion binding"/>
    <property type="evidence" value="ECO:0007669"/>
    <property type="project" value="UniProtKB-KW"/>
</dbReference>
<evidence type="ECO:0000256" key="2">
    <source>
        <dbReference type="ARBA" id="ARBA00022448"/>
    </source>
</evidence>
<dbReference type="EMBL" id="CAVP010058893">
    <property type="protein sequence ID" value="CDL95288.1"/>
    <property type="molecule type" value="Genomic_DNA"/>
</dbReference>
<dbReference type="GO" id="GO:0015179">
    <property type="term" value="F:L-amino acid transmembrane transporter activity"/>
    <property type="evidence" value="ECO:0007669"/>
    <property type="project" value="TreeGrafter"/>
</dbReference>
<dbReference type="InterPro" id="IPR037272">
    <property type="entry name" value="SNS_sf"/>
</dbReference>
<proteinExistence type="predicted"/>
<evidence type="ECO:0000256" key="4">
    <source>
        <dbReference type="ARBA" id="ARBA00022847"/>
    </source>
</evidence>
<feature type="transmembrane region" description="Helical" evidence="8">
    <location>
        <begin position="120"/>
        <end position="137"/>
    </location>
</feature>
<dbReference type="PRINTS" id="PR00176">
    <property type="entry name" value="NANEUSMPORT"/>
</dbReference>
<dbReference type="GO" id="GO:0005283">
    <property type="term" value="F:amino acid:sodium symporter activity"/>
    <property type="evidence" value="ECO:0007669"/>
    <property type="project" value="TreeGrafter"/>
</dbReference>
<keyword evidence="7" id="KW-0915">Sodium</keyword>
<dbReference type="PROSITE" id="PS50267">
    <property type="entry name" value="NA_NEUROTRAN_SYMP_3"/>
    <property type="match status" value="1"/>
</dbReference>
<evidence type="ECO:0000256" key="5">
    <source>
        <dbReference type="ARBA" id="ARBA00022989"/>
    </source>
</evidence>
<name>W6NDD1_HAECO</name>
<reference evidence="9" key="1">
    <citation type="submission" date="2013-03" db="EMBL/GenBank/DDBJ databases">
        <authorList>
            <person name="Aslett M."/>
        </authorList>
    </citation>
    <scope>NUCLEOTIDE SEQUENCE [LARGE SCALE GENOMIC DNA]</scope>
    <source>
        <strain evidence="9">ISE/inbred ISE</strain>
    </source>
</reference>
<dbReference type="AlphaFoldDB" id="W6NDD1"/>
<sequence>MDIRIVKLRELVASDANYAAQFYLECVCHADETERILNRTSSRDKKRRKQKQLRDTLSTISLPTVISVPSTSGPIETILPTRAIGNEPRWWEQFAIHRKSEDYLSGSSEVRHLWKSQTDMSLTCLGFIVGIGNMMRFPGKICEYGGIFFLPYIFCQIFIGFPMVYLHLCIGQYAGQTADIAFQRLMPITCGLGWAFVFAAIPVIIYHNTILVWSLQYLWYSVLSVMINEDLPWENRVTLSITAEDAAVDFGPLMNKTLTPAEIFFHLDILSLTSYTRLILTLPERHIVLALTAAWLLVFAGVCRSTTWMAWATRITATIPYLMMWAAAAEQVLFEISVGTGALFSIAAYSRFRNNVYRDAALLITM</sequence>